<dbReference type="InParanoid" id="F2UED3"/>
<reference evidence="2" key="1">
    <citation type="submission" date="2009-08" db="EMBL/GenBank/DDBJ databases">
        <title>Annotation of Salpingoeca rosetta.</title>
        <authorList>
            <consortium name="The Broad Institute Genome Sequencing Platform"/>
            <person name="Russ C."/>
            <person name="Cuomo C."/>
            <person name="Burger G."/>
            <person name="Gray M.W."/>
            <person name="Holland P.W.H."/>
            <person name="King N."/>
            <person name="Lang F.B.F."/>
            <person name="Roger A.J."/>
            <person name="Ruiz-Trillo I."/>
            <person name="Young S.K."/>
            <person name="Zeng Q."/>
            <person name="Gargeya S."/>
            <person name="Alvarado L."/>
            <person name="Berlin A."/>
            <person name="Chapman S.B."/>
            <person name="Chen Z."/>
            <person name="Freedman E."/>
            <person name="Gellesch M."/>
            <person name="Goldberg J."/>
            <person name="Griggs A."/>
            <person name="Gujja S."/>
            <person name="Heilman E."/>
            <person name="Heiman D."/>
            <person name="Howarth C."/>
            <person name="Mehta T."/>
            <person name="Neiman D."/>
            <person name="Pearson M."/>
            <person name="Roberts A."/>
            <person name="Saif S."/>
            <person name="Shea T."/>
            <person name="Shenoy N."/>
            <person name="Sisk P."/>
            <person name="Stolte C."/>
            <person name="Sykes S."/>
            <person name="White J."/>
            <person name="Yandava C."/>
            <person name="Haas B."/>
            <person name="Nusbaum C."/>
            <person name="Birren B."/>
        </authorList>
    </citation>
    <scope>NUCLEOTIDE SEQUENCE [LARGE SCALE GENOMIC DNA]</scope>
    <source>
        <strain evidence="2">ATCC 50818</strain>
    </source>
</reference>
<sequence length="341" mass="37336">MSLLGSLKSSVQVAGKGGRCSVSGVVATVFGATGFMGRYVVNRLGKVGSQVVVPFRGDEHDYRHLRVAGDLGQIHFLPFQLLDKDTVRRAVEHSNVVINLIGQDTDSRHFSLEDVHVTGALNIAEAAKEAGVERLIHMSALGADKTSNSRFLQSKALGEEAVASVFPSATIIRPSHIFGYEDRFLNRFAGLRVLPCGQPLFDGGKAKKSPVYSLDVADGIAAAVGDPIAEGSVFEFVGPREYTMKEIVTFINQITRKPNKTIHVPSMLALPLTRFSDKLPVDPIISTEDILRYTKDDEVTADTLRLEHMDVKGTDMEAVALGFLRRFRSPSQHDELLDYQQ</sequence>
<dbReference type="SUPFAM" id="SSF51735">
    <property type="entry name" value="NAD(P)-binding Rossmann-fold domains"/>
    <property type="match status" value="1"/>
</dbReference>
<evidence type="ECO:0000313" key="2">
    <source>
        <dbReference type="EMBL" id="EGD74983.1"/>
    </source>
</evidence>
<dbReference type="PANTHER" id="PTHR12126:SF11">
    <property type="entry name" value="NADH DEHYDROGENASE [UBIQUINONE] 1 ALPHA SUBCOMPLEX SUBUNIT 9, MITOCHONDRIAL"/>
    <property type="match status" value="1"/>
</dbReference>
<dbReference type="Gene3D" id="3.40.50.720">
    <property type="entry name" value="NAD(P)-binding Rossmann-like Domain"/>
    <property type="match status" value="1"/>
</dbReference>
<dbReference type="STRING" id="946362.F2UED3"/>
<dbReference type="FunCoup" id="F2UED3">
    <property type="interactions" value="1424"/>
</dbReference>
<dbReference type="GeneID" id="16073199"/>
<feature type="domain" description="NAD-dependent epimerase/dehydratase" evidence="1">
    <location>
        <begin position="28"/>
        <end position="226"/>
    </location>
</feature>
<keyword evidence="3" id="KW-1185">Reference proteome</keyword>
<gene>
    <name evidence="2" type="ORF">PTSG_07208</name>
</gene>
<evidence type="ECO:0000259" key="1">
    <source>
        <dbReference type="Pfam" id="PF01370"/>
    </source>
</evidence>
<dbReference type="InterPro" id="IPR051207">
    <property type="entry name" value="ComplexI_NDUFA9_subunit"/>
</dbReference>
<dbReference type="InterPro" id="IPR001509">
    <property type="entry name" value="Epimerase_deHydtase"/>
</dbReference>
<accession>F2UED3</accession>
<dbReference type="OMA" id="PEDQFTN"/>
<dbReference type="InterPro" id="IPR036291">
    <property type="entry name" value="NAD(P)-bd_dom_sf"/>
</dbReference>
<evidence type="ECO:0000313" key="3">
    <source>
        <dbReference type="Proteomes" id="UP000007799"/>
    </source>
</evidence>
<protein>
    <recommendedName>
        <fullName evidence="1">NAD-dependent epimerase/dehydratase domain-containing protein</fullName>
    </recommendedName>
</protein>
<dbReference type="GO" id="GO:0005739">
    <property type="term" value="C:mitochondrion"/>
    <property type="evidence" value="ECO:0007669"/>
    <property type="project" value="TreeGrafter"/>
</dbReference>
<dbReference type="PANTHER" id="PTHR12126">
    <property type="entry name" value="NADH-UBIQUINONE OXIDOREDUCTASE 39 KDA SUBUNIT-RELATED"/>
    <property type="match status" value="1"/>
</dbReference>
<dbReference type="EMBL" id="GL832970">
    <property type="protein sequence ID" value="EGD74983.1"/>
    <property type="molecule type" value="Genomic_DNA"/>
</dbReference>
<proteinExistence type="predicted"/>
<dbReference type="Proteomes" id="UP000007799">
    <property type="component" value="Unassembled WGS sequence"/>
</dbReference>
<dbReference type="RefSeq" id="XP_004992628.1">
    <property type="nucleotide sequence ID" value="XM_004992571.1"/>
</dbReference>
<dbReference type="GO" id="GO:0044877">
    <property type="term" value="F:protein-containing complex binding"/>
    <property type="evidence" value="ECO:0007669"/>
    <property type="project" value="TreeGrafter"/>
</dbReference>
<dbReference type="CDD" id="cd05271">
    <property type="entry name" value="NDUFA9_like_SDR_a"/>
    <property type="match status" value="1"/>
</dbReference>
<dbReference type="AlphaFoldDB" id="F2UED3"/>
<dbReference type="eggNOG" id="KOG2865">
    <property type="taxonomic scope" value="Eukaryota"/>
</dbReference>
<organism evidence="3">
    <name type="scientific">Salpingoeca rosetta (strain ATCC 50818 / BSB-021)</name>
    <dbReference type="NCBI Taxonomy" id="946362"/>
    <lineage>
        <taxon>Eukaryota</taxon>
        <taxon>Choanoflagellata</taxon>
        <taxon>Craspedida</taxon>
        <taxon>Salpingoecidae</taxon>
        <taxon>Salpingoeca</taxon>
    </lineage>
</organism>
<dbReference type="Pfam" id="PF01370">
    <property type="entry name" value="Epimerase"/>
    <property type="match status" value="1"/>
</dbReference>
<name>F2UED3_SALR5</name>
<dbReference type="KEGG" id="sre:PTSG_07208"/>
<dbReference type="OrthoDB" id="275457at2759"/>